<dbReference type="EMBL" id="CAJOBJ010002819">
    <property type="protein sequence ID" value="CAF3941840.1"/>
    <property type="molecule type" value="Genomic_DNA"/>
</dbReference>
<protein>
    <submittedName>
        <fullName evidence="2">Uncharacterized protein</fullName>
    </submittedName>
</protein>
<evidence type="ECO:0000313" key="3">
    <source>
        <dbReference type="EMBL" id="CAF2101708.1"/>
    </source>
</evidence>
<evidence type="ECO:0000313" key="6">
    <source>
        <dbReference type="Proteomes" id="UP000663834"/>
    </source>
</evidence>
<dbReference type="AlphaFoldDB" id="A0A816B984"/>
<evidence type="ECO:0000256" key="1">
    <source>
        <dbReference type="SAM" id="Phobius"/>
    </source>
</evidence>
<dbReference type="Proteomes" id="UP000663824">
    <property type="component" value="Unassembled WGS sequence"/>
</dbReference>
<proteinExistence type="predicted"/>
<dbReference type="Proteomes" id="UP000663834">
    <property type="component" value="Unassembled WGS sequence"/>
</dbReference>
<feature type="transmembrane region" description="Helical" evidence="1">
    <location>
        <begin position="62"/>
        <end position="84"/>
    </location>
</feature>
<evidence type="ECO:0000313" key="4">
    <source>
        <dbReference type="EMBL" id="CAF3941840.1"/>
    </source>
</evidence>
<keyword evidence="1" id="KW-0472">Membrane</keyword>
<evidence type="ECO:0000313" key="5">
    <source>
        <dbReference type="EMBL" id="CAF4458963.1"/>
    </source>
</evidence>
<dbReference type="EMBL" id="CAJNRE010011467">
    <property type="protein sequence ID" value="CAF2101708.1"/>
    <property type="molecule type" value="Genomic_DNA"/>
</dbReference>
<dbReference type="Proteomes" id="UP000681720">
    <property type="component" value="Unassembled WGS sequence"/>
</dbReference>
<feature type="transmembrane region" description="Helical" evidence="1">
    <location>
        <begin position="96"/>
        <end position="121"/>
    </location>
</feature>
<sequence>MILLTTIDRFVSTTAEVRYRSFSQLKFAYRVAPIVIIVSLLSSTHMLVFYGSYPSCTAQSGTYAIIYSVHLTIWTGATATRMTTEQRRTQKTESQLIVMMLSQANLSSCFNLIRIALYAYFVLTTTVPKSNYHRTVDGLLL</sequence>
<gene>
    <name evidence="4" type="ORF">GIL414_LOCUS8625</name>
    <name evidence="2" type="ORF">KQP761_LOCUS22744</name>
    <name evidence="3" type="ORF">MBJ925_LOCUS22397</name>
    <name evidence="5" type="ORF">SMN809_LOCUS33077</name>
</gene>
<reference evidence="2" key="1">
    <citation type="submission" date="2021-02" db="EMBL/GenBank/DDBJ databases">
        <authorList>
            <person name="Nowell W R."/>
        </authorList>
    </citation>
    <scope>NUCLEOTIDE SEQUENCE</scope>
</reference>
<dbReference type="EMBL" id="CAJNOW010012010">
    <property type="protein sequence ID" value="CAF1605343.1"/>
    <property type="molecule type" value="Genomic_DNA"/>
</dbReference>
<dbReference type="OrthoDB" id="10056238at2759"/>
<dbReference type="Proteomes" id="UP000676336">
    <property type="component" value="Unassembled WGS sequence"/>
</dbReference>
<feature type="transmembrane region" description="Helical" evidence="1">
    <location>
        <begin position="27"/>
        <end position="50"/>
    </location>
</feature>
<accession>A0A816B984</accession>
<comment type="caution">
    <text evidence="2">The sequence shown here is derived from an EMBL/GenBank/DDBJ whole genome shotgun (WGS) entry which is preliminary data.</text>
</comment>
<keyword evidence="1" id="KW-1133">Transmembrane helix</keyword>
<organism evidence="2 6">
    <name type="scientific">Rotaria magnacalcarata</name>
    <dbReference type="NCBI Taxonomy" id="392030"/>
    <lineage>
        <taxon>Eukaryota</taxon>
        <taxon>Metazoa</taxon>
        <taxon>Spiralia</taxon>
        <taxon>Gnathifera</taxon>
        <taxon>Rotifera</taxon>
        <taxon>Eurotatoria</taxon>
        <taxon>Bdelloidea</taxon>
        <taxon>Philodinida</taxon>
        <taxon>Philodinidae</taxon>
        <taxon>Rotaria</taxon>
    </lineage>
</organism>
<evidence type="ECO:0000313" key="2">
    <source>
        <dbReference type="EMBL" id="CAF1605343.1"/>
    </source>
</evidence>
<keyword evidence="1" id="KW-0812">Transmembrane</keyword>
<dbReference type="EMBL" id="CAJOBI010071204">
    <property type="protein sequence ID" value="CAF4458963.1"/>
    <property type="molecule type" value="Genomic_DNA"/>
</dbReference>
<name>A0A816B984_9BILA</name>